<dbReference type="EMBL" id="CP021983">
    <property type="protein sequence ID" value="ASC73478.1"/>
    <property type="molecule type" value="Genomic_DNA"/>
</dbReference>
<dbReference type="Pfam" id="PF07883">
    <property type="entry name" value="Cupin_2"/>
    <property type="match status" value="1"/>
</dbReference>
<protein>
    <recommendedName>
        <fullName evidence="2">Cupin type-2 domain-containing protein</fullName>
    </recommendedName>
</protein>
<dbReference type="InterPro" id="IPR014710">
    <property type="entry name" value="RmlC-like_jellyroll"/>
</dbReference>
<organism evidence="3 4">
    <name type="scientific">Halomicronema hongdechloris C2206</name>
    <dbReference type="NCBI Taxonomy" id="1641165"/>
    <lineage>
        <taxon>Bacteria</taxon>
        <taxon>Bacillati</taxon>
        <taxon>Cyanobacteriota</taxon>
        <taxon>Cyanophyceae</taxon>
        <taxon>Nodosilineales</taxon>
        <taxon>Nodosilineaceae</taxon>
        <taxon>Halomicronema</taxon>
    </lineage>
</organism>
<dbReference type="InterPro" id="IPR051610">
    <property type="entry name" value="GPI/OXD"/>
</dbReference>
<evidence type="ECO:0000313" key="3">
    <source>
        <dbReference type="EMBL" id="ASC73478.1"/>
    </source>
</evidence>
<dbReference type="InterPro" id="IPR013096">
    <property type="entry name" value="Cupin_2"/>
</dbReference>
<evidence type="ECO:0000313" key="4">
    <source>
        <dbReference type="Proteomes" id="UP000191901"/>
    </source>
</evidence>
<reference evidence="3 4" key="1">
    <citation type="journal article" date="2016" name="Biochim. Biophys. Acta">
        <title>Characterization of red-shifted phycobilisomes isolated from the chlorophyll f-containing cyanobacterium Halomicronema hongdechloris.</title>
        <authorList>
            <person name="Li Y."/>
            <person name="Lin Y."/>
            <person name="Garvey C.J."/>
            <person name="Birch D."/>
            <person name="Corkery R.W."/>
            <person name="Loughlin P.C."/>
            <person name="Scheer H."/>
            <person name="Willows R.D."/>
            <person name="Chen M."/>
        </authorList>
    </citation>
    <scope>NUCLEOTIDE SEQUENCE [LARGE SCALE GENOMIC DNA]</scope>
    <source>
        <strain evidence="3 4">C2206</strain>
    </source>
</reference>
<dbReference type="PANTHER" id="PTHR35848:SF6">
    <property type="entry name" value="CUPIN TYPE-2 DOMAIN-CONTAINING PROTEIN"/>
    <property type="match status" value="1"/>
</dbReference>
<dbReference type="STRING" id="1641165.XM38_18000"/>
<dbReference type="CDD" id="cd02224">
    <property type="entry name" value="cupin_SPO2919-like"/>
    <property type="match status" value="1"/>
</dbReference>
<dbReference type="AlphaFoldDB" id="A0A1Z3HT42"/>
<dbReference type="GO" id="GO:0046872">
    <property type="term" value="F:metal ion binding"/>
    <property type="evidence" value="ECO:0007669"/>
    <property type="project" value="UniProtKB-KW"/>
</dbReference>
<dbReference type="SUPFAM" id="SSF51182">
    <property type="entry name" value="RmlC-like cupins"/>
    <property type="match status" value="1"/>
</dbReference>
<dbReference type="InterPro" id="IPR011051">
    <property type="entry name" value="RmlC_Cupin_sf"/>
</dbReference>
<accession>A0A1Z3HT42</accession>
<dbReference type="KEGG" id="hhg:XM38_044450"/>
<keyword evidence="1" id="KW-0479">Metal-binding</keyword>
<evidence type="ECO:0000256" key="1">
    <source>
        <dbReference type="ARBA" id="ARBA00022723"/>
    </source>
</evidence>
<evidence type="ECO:0000259" key="2">
    <source>
        <dbReference type="Pfam" id="PF07883"/>
    </source>
</evidence>
<proteinExistence type="predicted"/>
<feature type="domain" description="Cupin type-2" evidence="2">
    <location>
        <begin position="39"/>
        <end position="107"/>
    </location>
</feature>
<keyword evidence="4" id="KW-1185">Reference proteome</keyword>
<sequence>MQAAIGAIPLEDVLVGSVSQAVAGNQPLAGSDGGGLGSCRIPPGKESFIYHAHSNEEEWIYILSGHGIAEIGDAEQEVGPGDFMGFSLPQLAHHLRNPGDQDLVYLVGGEQVNIDVGTFPRHGKRAIREGSRAYLVDESALSDFWQS</sequence>
<dbReference type="Proteomes" id="UP000191901">
    <property type="component" value="Chromosome"/>
</dbReference>
<gene>
    <name evidence="3" type="ORF">XM38_044450</name>
</gene>
<name>A0A1Z3HT42_9CYAN</name>
<dbReference type="PANTHER" id="PTHR35848">
    <property type="entry name" value="OXALATE-BINDING PROTEIN"/>
    <property type="match status" value="1"/>
</dbReference>
<dbReference type="Gene3D" id="2.60.120.10">
    <property type="entry name" value="Jelly Rolls"/>
    <property type="match status" value="1"/>
</dbReference>